<evidence type="ECO:0008006" key="4">
    <source>
        <dbReference type="Google" id="ProtNLM"/>
    </source>
</evidence>
<protein>
    <recommendedName>
        <fullName evidence="4">QacE</fullName>
    </recommendedName>
</protein>
<name>A0ABU5SAH6_9BACT</name>
<feature type="transmembrane region" description="Helical" evidence="1">
    <location>
        <begin position="75"/>
        <end position="92"/>
    </location>
</feature>
<gene>
    <name evidence="2" type="ORF">VB776_21245</name>
</gene>
<comment type="caution">
    <text evidence="2">The sequence shown here is derived from an EMBL/GenBank/DDBJ whole genome shotgun (WGS) entry which is preliminary data.</text>
</comment>
<dbReference type="RefSeq" id="WP_323698884.1">
    <property type="nucleotide sequence ID" value="NZ_JAYGIL010000037.1"/>
</dbReference>
<sequence length="141" mass="15689">MKLFPNEKIVLESDNKSIILTTHRIFQQSDGLGSQETTSIMLEHISSCQTYVQFNWILIGIAICVGMFSLGSGSIELGIFLCGVLLATFYLTKKSMILIKSPTATIKIDTGNMNTEAISKFVDKVEQTKYERVTNINTKSN</sequence>
<organism evidence="2 3">
    <name type="scientific">Arcicella gelida</name>
    <dbReference type="NCBI Taxonomy" id="2984195"/>
    <lineage>
        <taxon>Bacteria</taxon>
        <taxon>Pseudomonadati</taxon>
        <taxon>Bacteroidota</taxon>
        <taxon>Cytophagia</taxon>
        <taxon>Cytophagales</taxon>
        <taxon>Flectobacillaceae</taxon>
        <taxon>Arcicella</taxon>
    </lineage>
</organism>
<evidence type="ECO:0000313" key="3">
    <source>
        <dbReference type="Proteomes" id="UP001303899"/>
    </source>
</evidence>
<keyword evidence="1" id="KW-0812">Transmembrane</keyword>
<evidence type="ECO:0000256" key="1">
    <source>
        <dbReference type="SAM" id="Phobius"/>
    </source>
</evidence>
<keyword evidence="3" id="KW-1185">Reference proteome</keyword>
<accession>A0ABU5SAH6</accession>
<dbReference type="Proteomes" id="UP001303899">
    <property type="component" value="Unassembled WGS sequence"/>
</dbReference>
<evidence type="ECO:0000313" key="2">
    <source>
        <dbReference type="EMBL" id="MEA5405479.1"/>
    </source>
</evidence>
<keyword evidence="1" id="KW-0472">Membrane</keyword>
<keyword evidence="1" id="KW-1133">Transmembrane helix</keyword>
<proteinExistence type="predicted"/>
<dbReference type="EMBL" id="JAYGIL010000037">
    <property type="protein sequence ID" value="MEA5405479.1"/>
    <property type="molecule type" value="Genomic_DNA"/>
</dbReference>
<feature type="transmembrane region" description="Helical" evidence="1">
    <location>
        <begin position="51"/>
        <end position="69"/>
    </location>
</feature>
<reference evidence="2 3" key="1">
    <citation type="submission" date="2023-12" db="EMBL/GenBank/DDBJ databases">
        <title>Novel species of the genus Arcicella isolated from rivers.</title>
        <authorList>
            <person name="Lu H."/>
        </authorList>
    </citation>
    <scope>NUCLEOTIDE SEQUENCE [LARGE SCALE GENOMIC DNA]</scope>
    <source>
        <strain evidence="2 3">DC2W</strain>
    </source>
</reference>